<evidence type="ECO:0000313" key="7">
    <source>
        <dbReference type="Proteomes" id="UP000242705"/>
    </source>
</evidence>
<evidence type="ECO:0000256" key="1">
    <source>
        <dbReference type="ARBA" id="ARBA00022691"/>
    </source>
</evidence>
<dbReference type="InterPro" id="IPR013785">
    <property type="entry name" value="Aldolase_TIM"/>
</dbReference>
<keyword evidence="4" id="KW-0411">Iron-sulfur</keyword>
<keyword evidence="3" id="KW-0408">Iron</keyword>
<evidence type="ECO:0000259" key="5">
    <source>
        <dbReference type="PROSITE" id="PS51918"/>
    </source>
</evidence>
<dbReference type="InterPro" id="IPR058240">
    <property type="entry name" value="rSAM_sf"/>
</dbReference>
<accession>A0A2T2WU84</accession>
<dbReference type="Gene3D" id="3.20.20.70">
    <property type="entry name" value="Aldolase class I"/>
    <property type="match status" value="1"/>
</dbReference>
<evidence type="ECO:0000256" key="3">
    <source>
        <dbReference type="ARBA" id="ARBA00023004"/>
    </source>
</evidence>
<feature type="domain" description="Radical SAM core" evidence="5">
    <location>
        <begin position="49"/>
        <end position="286"/>
    </location>
</feature>
<keyword evidence="2" id="KW-0479">Metal-binding</keyword>
<sequence length="395" mass="44943">MNQEKISESIELRPLQDDDRESPEYVMTSLAGAITLGFEKGKFAREETVLRGLNILMTYKENCVANCSYCGVSRERRVPREETTFIRVKWPIIPVEELIERSVQVPHQMRRLCVGMLANRQSLDHSIQIIRQFHERTPLLISGLITASLIKKREDLERIRDAGADRVDIAIDAATPELFEKHRGRPVKGPHRWDHFWWVTEEATKVFEPGAVGIHLVAGLGETEQELLEACQKAQDMNVVTHLFSFNPEPSTLLGDHPQPPMGHYRRCQLGRYLINELGIHLHHFRFNAQGQVIDFGLEPSVLEKIVESGRPFMTSGCPDEHGETACNRPYGNGRPSEKIRNFAFSPTAQDIEDIRQQLWADLVEDAQTFSEEAGLSVKAWEGGNLAELGKRTFR</sequence>
<evidence type="ECO:0000256" key="2">
    <source>
        <dbReference type="ARBA" id="ARBA00022723"/>
    </source>
</evidence>
<reference evidence="6 7" key="1">
    <citation type="journal article" date="2014" name="BMC Genomics">
        <title>Comparison of environmental and isolate Sulfobacillus genomes reveals diverse carbon, sulfur, nitrogen, and hydrogen metabolisms.</title>
        <authorList>
            <person name="Justice N.B."/>
            <person name="Norman A."/>
            <person name="Brown C.T."/>
            <person name="Singh A."/>
            <person name="Thomas B.C."/>
            <person name="Banfield J.F."/>
        </authorList>
    </citation>
    <scope>NUCLEOTIDE SEQUENCE [LARGE SCALE GENOMIC DNA]</scope>
    <source>
        <strain evidence="6">AMDSBA5</strain>
    </source>
</reference>
<dbReference type="GO" id="GO:0046872">
    <property type="term" value="F:metal ion binding"/>
    <property type="evidence" value="ECO:0007669"/>
    <property type="project" value="UniProtKB-KW"/>
</dbReference>
<organism evidence="6 7">
    <name type="scientific">Sulfobacillus thermosulfidooxidans</name>
    <dbReference type="NCBI Taxonomy" id="28034"/>
    <lineage>
        <taxon>Bacteria</taxon>
        <taxon>Bacillati</taxon>
        <taxon>Bacillota</taxon>
        <taxon>Clostridia</taxon>
        <taxon>Eubacteriales</taxon>
        <taxon>Clostridiales Family XVII. Incertae Sedis</taxon>
        <taxon>Sulfobacillus</taxon>
    </lineage>
</organism>
<dbReference type="SUPFAM" id="SSF102114">
    <property type="entry name" value="Radical SAM enzymes"/>
    <property type="match status" value="1"/>
</dbReference>
<dbReference type="PROSITE" id="PS51918">
    <property type="entry name" value="RADICAL_SAM"/>
    <property type="match status" value="1"/>
</dbReference>
<evidence type="ECO:0000256" key="4">
    <source>
        <dbReference type="ARBA" id="ARBA00023014"/>
    </source>
</evidence>
<dbReference type="SMART" id="SM00729">
    <property type="entry name" value="Elp3"/>
    <property type="match status" value="1"/>
</dbReference>
<proteinExistence type="predicted"/>
<dbReference type="GO" id="GO:0051536">
    <property type="term" value="F:iron-sulfur cluster binding"/>
    <property type="evidence" value="ECO:0007669"/>
    <property type="project" value="UniProtKB-KW"/>
</dbReference>
<dbReference type="AlphaFoldDB" id="A0A2T2WU84"/>
<dbReference type="Proteomes" id="UP000242705">
    <property type="component" value="Unassembled WGS sequence"/>
</dbReference>
<comment type="caution">
    <text evidence="6">The sequence shown here is derived from an EMBL/GenBank/DDBJ whole genome shotgun (WGS) entry which is preliminary data.</text>
</comment>
<dbReference type="InterPro" id="IPR006638">
    <property type="entry name" value="Elp3/MiaA/NifB-like_rSAM"/>
</dbReference>
<dbReference type="SFLD" id="SFLDG01098">
    <property type="entry name" value="Uncharacterised_Radical_SAM_Su"/>
    <property type="match status" value="1"/>
</dbReference>
<dbReference type="EMBL" id="PXYX01000025">
    <property type="protein sequence ID" value="PSR25809.1"/>
    <property type="molecule type" value="Genomic_DNA"/>
</dbReference>
<gene>
    <name evidence="6" type="ORF">C7B47_11380</name>
</gene>
<dbReference type="CDD" id="cd01335">
    <property type="entry name" value="Radical_SAM"/>
    <property type="match status" value="1"/>
</dbReference>
<protein>
    <submittedName>
        <fullName evidence="6">Radical SAM protein</fullName>
    </submittedName>
</protein>
<evidence type="ECO:0000313" key="6">
    <source>
        <dbReference type="EMBL" id="PSR25809.1"/>
    </source>
</evidence>
<dbReference type="Pfam" id="PF04055">
    <property type="entry name" value="Radical_SAM"/>
    <property type="match status" value="1"/>
</dbReference>
<name>A0A2T2WU84_SULTH</name>
<keyword evidence="1" id="KW-0949">S-adenosyl-L-methionine</keyword>
<dbReference type="InterPro" id="IPR007197">
    <property type="entry name" value="rSAM"/>
</dbReference>
<dbReference type="SFLD" id="SFLDS00029">
    <property type="entry name" value="Radical_SAM"/>
    <property type="match status" value="1"/>
</dbReference>
<dbReference type="GO" id="GO:0003824">
    <property type="term" value="F:catalytic activity"/>
    <property type="evidence" value="ECO:0007669"/>
    <property type="project" value="InterPro"/>
</dbReference>